<evidence type="ECO:0000313" key="1">
    <source>
        <dbReference type="EMBL" id="KLE33106.1"/>
    </source>
</evidence>
<name>A0A0G9MQT3_9SPHN</name>
<dbReference type="KEGG" id="egn:BMF35_a2166"/>
<reference evidence="1 2" key="1">
    <citation type="submission" date="2015-04" db="EMBL/GenBank/DDBJ databases">
        <title>The draft genome sequence of Erythrobacr gangjinensis K7-2.</title>
        <authorList>
            <person name="Zhuang L."/>
            <person name="Liu Y."/>
            <person name="Shao Z."/>
        </authorList>
    </citation>
    <scope>NUCLEOTIDE SEQUENCE [LARGE SCALE GENOMIC DNA]</scope>
    <source>
        <strain evidence="1 2">K7-2</strain>
    </source>
</reference>
<accession>A0A0G9MQT3</accession>
<dbReference type="STRING" id="502682.BMF35_a2166"/>
<protein>
    <submittedName>
        <fullName evidence="1">Uncharacterized protein</fullName>
    </submittedName>
</protein>
<dbReference type="OrthoDB" id="6194699at2"/>
<keyword evidence="2" id="KW-1185">Reference proteome</keyword>
<dbReference type="RefSeq" id="WP_047005956.1">
    <property type="nucleotide sequence ID" value="NZ_CP018097.1"/>
</dbReference>
<dbReference type="Proteomes" id="UP000053070">
    <property type="component" value="Unassembled WGS sequence"/>
</dbReference>
<dbReference type="PATRIC" id="fig|502682.8.peg.756"/>
<sequence length="135" mass="14769">MSAEDLSGQWSGEYAYPQGFGPVTPFLAIIEDKGGYISGTIVEPDMIGGETLEALIVGTRGGTGVDFTKVYAPSFSARYSNPVDYVGSVQDDGMTIRGMWSLLDLDGRFEMRREFTREELLEREAEAKVPTTISP</sequence>
<dbReference type="AlphaFoldDB" id="A0A0G9MQT3"/>
<comment type="caution">
    <text evidence="1">The sequence shown here is derived from an EMBL/GenBank/DDBJ whole genome shotgun (WGS) entry which is preliminary data.</text>
</comment>
<organism evidence="1 2">
    <name type="scientific">Aurantiacibacter gangjinensis</name>
    <dbReference type="NCBI Taxonomy" id="502682"/>
    <lineage>
        <taxon>Bacteria</taxon>
        <taxon>Pseudomonadati</taxon>
        <taxon>Pseudomonadota</taxon>
        <taxon>Alphaproteobacteria</taxon>
        <taxon>Sphingomonadales</taxon>
        <taxon>Erythrobacteraceae</taxon>
        <taxon>Aurantiacibacter</taxon>
    </lineage>
</organism>
<evidence type="ECO:0000313" key="2">
    <source>
        <dbReference type="Proteomes" id="UP000053070"/>
    </source>
</evidence>
<proteinExistence type="predicted"/>
<dbReference type="EMBL" id="LBHC01000001">
    <property type="protein sequence ID" value="KLE33106.1"/>
    <property type="molecule type" value="Genomic_DNA"/>
</dbReference>
<gene>
    <name evidence="1" type="ORF">AAW01_03710</name>
</gene>